<proteinExistence type="predicted"/>
<dbReference type="AlphaFoldDB" id="A0A1G2E4K6"/>
<dbReference type="EMBL" id="MHMA01000001">
    <property type="protein sequence ID" value="OGZ20804.1"/>
    <property type="molecule type" value="Genomic_DNA"/>
</dbReference>
<gene>
    <name evidence="1" type="ORF">A2654_00230</name>
</gene>
<accession>A0A1G2E4K6</accession>
<name>A0A1G2E4K6_9BACT</name>
<protein>
    <submittedName>
        <fullName evidence="1">Uncharacterized protein</fullName>
    </submittedName>
</protein>
<dbReference type="Proteomes" id="UP000178721">
    <property type="component" value="Unassembled WGS sequence"/>
</dbReference>
<evidence type="ECO:0000313" key="1">
    <source>
        <dbReference type="EMBL" id="OGZ20804.1"/>
    </source>
</evidence>
<comment type="caution">
    <text evidence="1">The sequence shown here is derived from an EMBL/GenBank/DDBJ whole genome shotgun (WGS) entry which is preliminary data.</text>
</comment>
<evidence type="ECO:0000313" key="2">
    <source>
        <dbReference type="Proteomes" id="UP000178721"/>
    </source>
</evidence>
<sequence>MDGPKILEVIGIYRQHFTEKGIPAADFPHIGRPNSKHGILAHCHGMLAKMEVFVKEGRIDKAFRWLGFVQGCLWSTGQYSLEELKNHNRPVE</sequence>
<reference evidence="1 2" key="1">
    <citation type="journal article" date="2016" name="Nat. Commun.">
        <title>Thousands of microbial genomes shed light on interconnected biogeochemical processes in an aquifer system.</title>
        <authorList>
            <person name="Anantharaman K."/>
            <person name="Brown C.T."/>
            <person name="Hug L.A."/>
            <person name="Sharon I."/>
            <person name="Castelle C.J."/>
            <person name="Probst A.J."/>
            <person name="Thomas B.C."/>
            <person name="Singh A."/>
            <person name="Wilkins M.J."/>
            <person name="Karaoz U."/>
            <person name="Brodie E.L."/>
            <person name="Williams K.H."/>
            <person name="Hubbard S.S."/>
            <person name="Banfield J.F."/>
        </authorList>
    </citation>
    <scope>NUCLEOTIDE SEQUENCE [LARGE SCALE GENOMIC DNA]</scope>
</reference>
<organism evidence="1 2">
    <name type="scientific">Candidatus Nealsonbacteria bacterium RIFCSPHIGHO2_01_FULL_43_31</name>
    <dbReference type="NCBI Taxonomy" id="1801665"/>
    <lineage>
        <taxon>Bacteria</taxon>
        <taxon>Candidatus Nealsoniibacteriota</taxon>
    </lineage>
</organism>